<dbReference type="OrthoDB" id="10627109at2759"/>
<dbReference type="EMBL" id="KI925457">
    <property type="protein sequence ID" value="ETW82626.1"/>
    <property type="molecule type" value="Genomic_DNA"/>
</dbReference>
<protein>
    <submittedName>
        <fullName evidence="2">Uncharacterized protein</fullName>
    </submittedName>
</protein>
<proteinExistence type="predicted"/>
<feature type="region of interest" description="Disordered" evidence="1">
    <location>
        <begin position="25"/>
        <end position="51"/>
    </location>
</feature>
<evidence type="ECO:0000313" key="3">
    <source>
        <dbReference type="Proteomes" id="UP000030671"/>
    </source>
</evidence>
<feature type="region of interest" description="Disordered" evidence="1">
    <location>
        <begin position="64"/>
        <end position="97"/>
    </location>
</feature>
<dbReference type="HOGENOM" id="CLU_1124675_0_0_1"/>
<sequence length="247" mass="26912">MIPGDYSNLFFSGLRVMAHTRRRVPSIPSAPSASSLSSIPSSPETDPASSSFRVRALKSLFQSMRRTPSKAPTSTHGPGAAEPSLHEKKAARRRTLPAATAAPADVFSVWIGEKSPLAQGSTAAVLHTHIEEEDPRPKTGALDPSSPSRSFVITLTEQHPPIPALAKDDDFLSFSASSTHDSPRRLRERPVSLPVPICLPSHPYRMSEHKYSDSTDSADAISCELANTDDWRQFHVEWIGREMVPLA</sequence>
<feature type="compositionally biased region" description="Low complexity" evidence="1">
    <location>
        <begin position="25"/>
        <end position="43"/>
    </location>
</feature>
<dbReference type="AlphaFoldDB" id="W4KC18"/>
<gene>
    <name evidence="2" type="ORF">HETIRDRAFT_149167</name>
</gene>
<name>W4KC18_HETIT</name>
<reference evidence="2 3" key="1">
    <citation type="journal article" date="2012" name="New Phytol.">
        <title>Insight into trade-off between wood decay and parasitism from the genome of a fungal forest pathogen.</title>
        <authorList>
            <person name="Olson A."/>
            <person name="Aerts A."/>
            <person name="Asiegbu F."/>
            <person name="Belbahri L."/>
            <person name="Bouzid O."/>
            <person name="Broberg A."/>
            <person name="Canback B."/>
            <person name="Coutinho P.M."/>
            <person name="Cullen D."/>
            <person name="Dalman K."/>
            <person name="Deflorio G."/>
            <person name="van Diepen L.T."/>
            <person name="Dunand C."/>
            <person name="Duplessis S."/>
            <person name="Durling M."/>
            <person name="Gonthier P."/>
            <person name="Grimwood J."/>
            <person name="Fossdal C.G."/>
            <person name="Hansson D."/>
            <person name="Henrissat B."/>
            <person name="Hietala A."/>
            <person name="Himmelstrand K."/>
            <person name="Hoffmeister D."/>
            <person name="Hogberg N."/>
            <person name="James T.Y."/>
            <person name="Karlsson M."/>
            <person name="Kohler A."/>
            <person name="Kues U."/>
            <person name="Lee Y.H."/>
            <person name="Lin Y.C."/>
            <person name="Lind M."/>
            <person name="Lindquist E."/>
            <person name="Lombard V."/>
            <person name="Lucas S."/>
            <person name="Lunden K."/>
            <person name="Morin E."/>
            <person name="Murat C."/>
            <person name="Park J."/>
            <person name="Raffaello T."/>
            <person name="Rouze P."/>
            <person name="Salamov A."/>
            <person name="Schmutz J."/>
            <person name="Solheim H."/>
            <person name="Stahlberg J."/>
            <person name="Velez H."/>
            <person name="de Vries R.P."/>
            <person name="Wiebenga A."/>
            <person name="Woodward S."/>
            <person name="Yakovlev I."/>
            <person name="Garbelotto M."/>
            <person name="Martin F."/>
            <person name="Grigoriev I.V."/>
            <person name="Stenlid J."/>
        </authorList>
    </citation>
    <scope>NUCLEOTIDE SEQUENCE [LARGE SCALE GENOMIC DNA]</scope>
    <source>
        <strain evidence="2 3">TC 32-1</strain>
    </source>
</reference>
<dbReference type="InParanoid" id="W4KC18"/>
<dbReference type="Proteomes" id="UP000030671">
    <property type="component" value="Unassembled WGS sequence"/>
</dbReference>
<feature type="compositionally biased region" description="Polar residues" evidence="1">
    <location>
        <begin position="64"/>
        <end position="76"/>
    </location>
</feature>
<dbReference type="KEGG" id="hir:HETIRDRAFT_149167"/>
<evidence type="ECO:0000313" key="2">
    <source>
        <dbReference type="EMBL" id="ETW82626.1"/>
    </source>
</evidence>
<keyword evidence="3" id="KW-1185">Reference proteome</keyword>
<dbReference type="GeneID" id="20667325"/>
<organism evidence="2 3">
    <name type="scientific">Heterobasidion irregulare (strain TC 32-1)</name>
    <dbReference type="NCBI Taxonomy" id="747525"/>
    <lineage>
        <taxon>Eukaryota</taxon>
        <taxon>Fungi</taxon>
        <taxon>Dikarya</taxon>
        <taxon>Basidiomycota</taxon>
        <taxon>Agaricomycotina</taxon>
        <taxon>Agaricomycetes</taxon>
        <taxon>Russulales</taxon>
        <taxon>Bondarzewiaceae</taxon>
        <taxon>Heterobasidion</taxon>
        <taxon>Heterobasidion annosum species complex</taxon>
    </lineage>
</organism>
<dbReference type="RefSeq" id="XP_009544973.1">
    <property type="nucleotide sequence ID" value="XM_009546678.1"/>
</dbReference>
<evidence type="ECO:0000256" key="1">
    <source>
        <dbReference type="SAM" id="MobiDB-lite"/>
    </source>
</evidence>
<accession>W4KC18</accession>